<comment type="caution">
    <text evidence="2">The sequence shown here is derived from an EMBL/GenBank/DDBJ whole genome shotgun (WGS) entry which is preliminary data.</text>
</comment>
<dbReference type="STRING" id="52838.A0A4S8J8A3"/>
<dbReference type="InterPro" id="IPR007320">
    <property type="entry name" value="PDCD2_C"/>
</dbReference>
<organism evidence="2 3">
    <name type="scientific">Musa balbisiana</name>
    <name type="common">Banana</name>
    <dbReference type="NCBI Taxonomy" id="52838"/>
    <lineage>
        <taxon>Eukaryota</taxon>
        <taxon>Viridiplantae</taxon>
        <taxon>Streptophyta</taxon>
        <taxon>Embryophyta</taxon>
        <taxon>Tracheophyta</taxon>
        <taxon>Spermatophyta</taxon>
        <taxon>Magnoliopsida</taxon>
        <taxon>Liliopsida</taxon>
        <taxon>Zingiberales</taxon>
        <taxon>Musaceae</taxon>
        <taxon>Musa</taxon>
    </lineage>
</organism>
<evidence type="ECO:0000313" key="3">
    <source>
        <dbReference type="Proteomes" id="UP000317650"/>
    </source>
</evidence>
<protein>
    <recommendedName>
        <fullName evidence="1">Programmed cell death protein 2 C-terminal domain-containing protein</fullName>
    </recommendedName>
</protein>
<dbReference type="AlphaFoldDB" id="A0A4S8J8A3"/>
<dbReference type="PANTHER" id="PTHR12298">
    <property type="entry name" value="PCDC2 PROGRAMMED CELL DEATH PROTEIN 2 -RELATED"/>
    <property type="match status" value="1"/>
</dbReference>
<sequence>MDINMNVIKSHQETFLDEAADEIKLEEADDGDDEEEVEEYVTLGLVQKPKNSNFLLCHIFPSKAGGFPAWLDPVDRPLERSRRCGFCKEPLLFSLFSCVLLLVWHMERGESLQQAMHWKSGHKNQCHPIITDLESSSASAGSSRARLPATDKEYVILIEGESAFHMETSEDNSCATTFVPKYMKTDDTYQFLLDKFEADENKRYRGHHFKNECLNVPTKYCRDLMAKPLWPLSIGCPTIANIKKCKYCNGPLCYEFQLLYYFGVRNDPDSLDRGTIVVYVCLASCESSVSYKEEFTWVQ</sequence>
<accession>A0A4S8J8A3</accession>
<feature type="domain" description="Programmed cell death protein 2 C-terminal" evidence="1">
    <location>
        <begin position="208"/>
        <end position="299"/>
    </location>
</feature>
<gene>
    <name evidence="2" type="ORF">C4D60_Mb03t07380</name>
</gene>
<keyword evidence="3" id="KW-1185">Reference proteome</keyword>
<dbReference type="PANTHER" id="PTHR12298:SF4">
    <property type="entry name" value="PROGRAMMED CELL DEATH PROTEIN 2"/>
    <property type="match status" value="1"/>
</dbReference>
<dbReference type="EMBL" id="PYDT01000006">
    <property type="protein sequence ID" value="THU57801.1"/>
    <property type="molecule type" value="Genomic_DNA"/>
</dbReference>
<dbReference type="GO" id="GO:0005737">
    <property type="term" value="C:cytoplasm"/>
    <property type="evidence" value="ECO:0007669"/>
    <property type="project" value="InterPro"/>
</dbReference>
<evidence type="ECO:0000259" key="1">
    <source>
        <dbReference type="Pfam" id="PF04194"/>
    </source>
</evidence>
<dbReference type="Proteomes" id="UP000317650">
    <property type="component" value="Chromosome 3"/>
</dbReference>
<reference evidence="2 3" key="1">
    <citation type="journal article" date="2019" name="Nat. Plants">
        <title>Genome sequencing of Musa balbisiana reveals subgenome evolution and function divergence in polyploid bananas.</title>
        <authorList>
            <person name="Yao X."/>
        </authorList>
    </citation>
    <scope>NUCLEOTIDE SEQUENCE [LARGE SCALE GENOMIC DNA]</scope>
    <source>
        <strain evidence="3">cv. DH-PKW</strain>
        <tissue evidence="2">Leaves</tissue>
    </source>
</reference>
<evidence type="ECO:0000313" key="2">
    <source>
        <dbReference type="EMBL" id="THU57801.1"/>
    </source>
</evidence>
<name>A0A4S8J8A3_MUSBA</name>
<dbReference type="Pfam" id="PF04194">
    <property type="entry name" value="PDCD2_C"/>
    <property type="match status" value="1"/>
</dbReference>
<proteinExistence type="predicted"/>